<dbReference type="AlphaFoldDB" id="A0A7J7IBE0"/>
<sequence>MASSTAQELAHYHSKGGNVSFPSTFVRSLPSIDVEEQGALDTFRYLLSIHASNDSTFSSMCPSLRLYRVIGAAGTVHSYSKFAATTFFVINNWATNTDNLGYAFHLFPMHFLFFFLFSNMLFHVLFSLFIMFSLFI</sequence>
<dbReference type="EMBL" id="JACBKZ010000001">
    <property type="protein sequence ID" value="KAF5961866.1"/>
    <property type="molecule type" value="Genomic_DNA"/>
</dbReference>
<dbReference type="Proteomes" id="UP000593564">
    <property type="component" value="Unassembled WGS sequence"/>
</dbReference>
<accession>A0A7J7IBE0</accession>
<comment type="caution">
    <text evidence="2">The sequence shown here is derived from an EMBL/GenBank/DDBJ whole genome shotgun (WGS) entry which is preliminary data.</text>
</comment>
<reference evidence="2 3" key="2">
    <citation type="submission" date="2020-07" db="EMBL/GenBank/DDBJ databases">
        <title>Genome assembly of wild tea tree DASZ reveals pedigree and selection history of tea varieties.</title>
        <authorList>
            <person name="Zhang W."/>
        </authorList>
    </citation>
    <scope>NUCLEOTIDE SEQUENCE [LARGE SCALE GENOMIC DNA]</scope>
    <source>
        <strain evidence="3">cv. G240</strain>
        <tissue evidence="2">Leaf</tissue>
    </source>
</reference>
<organism evidence="2 3">
    <name type="scientific">Camellia sinensis</name>
    <name type="common">Tea plant</name>
    <name type="synonym">Thea sinensis</name>
    <dbReference type="NCBI Taxonomy" id="4442"/>
    <lineage>
        <taxon>Eukaryota</taxon>
        <taxon>Viridiplantae</taxon>
        <taxon>Streptophyta</taxon>
        <taxon>Embryophyta</taxon>
        <taxon>Tracheophyta</taxon>
        <taxon>Spermatophyta</taxon>
        <taxon>Magnoliopsida</taxon>
        <taxon>eudicotyledons</taxon>
        <taxon>Gunneridae</taxon>
        <taxon>Pentapetalae</taxon>
        <taxon>asterids</taxon>
        <taxon>Ericales</taxon>
        <taxon>Theaceae</taxon>
        <taxon>Camellia</taxon>
    </lineage>
</organism>
<feature type="transmembrane region" description="Helical" evidence="1">
    <location>
        <begin position="66"/>
        <end position="90"/>
    </location>
</feature>
<keyword evidence="1" id="KW-0472">Membrane</keyword>
<keyword evidence="1" id="KW-0812">Transmembrane</keyword>
<feature type="transmembrane region" description="Helical" evidence="1">
    <location>
        <begin position="110"/>
        <end position="135"/>
    </location>
</feature>
<protein>
    <submittedName>
        <fullName evidence="2">Uncharacterized protein</fullName>
    </submittedName>
</protein>
<name>A0A7J7IBE0_CAMSI</name>
<evidence type="ECO:0000313" key="3">
    <source>
        <dbReference type="Proteomes" id="UP000593564"/>
    </source>
</evidence>
<evidence type="ECO:0000313" key="2">
    <source>
        <dbReference type="EMBL" id="KAF5961866.1"/>
    </source>
</evidence>
<evidence type="ECO:0000256" key="1">
    <source>
        <dbReference type="SAM" id="Phobius"/>
    </source>
</evidence>
<gene>
    <name evidence="2" type="ORF">HYC85_003075</name>
</gene>
<reference evidence="3" key="1">
    <citation type="journal article" date="2020" name="Nat. Commun.">
        <title>Genome assembly of wild tea tree DASZ reveals pedigree and selection history of tea varieties.</title>
        <authorList>
            <person name="Zhang W."/>
            <person name="Zhang Y."/>
            <person name="Qiu H."/>
            <person name="Guo Y."/>
            <person name="Wan H."/>
            <person name="Zhang X."/>
            <person name="Scossa F."/>
            <person name="Alseekh S."/>
            <person name="Zhang Q."/>
            <person name="Wang P."/>
            <person name="Xu L."/>
            <person name="Schmidt M.H."/>
            <person name="Jia X."/>
            <person name="Li D."/>
            <person name="Zhu A."/>
            <person name="Guo F."/>
            <person name="Chen W."/>
            <person name="Ni D."/>
            <person name="Usadel B."/>
            <person name="Fernie A.R."/>
            <person name="Wen W."/>
        </authorList>
    </citation>
    <scope>NUCLEOTIDE SEQUENCE [LARGE SCALE GENOMIC DNA]</scope>
    <source>
        <strain evidence="3">cv. G240</strain>
    </source>
</reference>
<proteinExistence type="predicted"/>
<keyword evidence="1" id="KW-1133">Transmembrane helix</keyword>
<keyword evidence="3" id="KW-1185">Reference proteome</keyword>